<reference evidence="3 4" key="1">
    <citation type="submission" date="2024-09" db="EMBL/GenBank/DDBJ databases">
        <authorList>
            <person name="Sun Q."/>
            <person name="Mori K."/>
        </authorList>
    </citation>
    <scope>NUCLEOTIDE SEQUENCE [LARGE SCALE GENOMIC DNA]</scope>
    <source>
        <strain evidence="3 4">TISTR 2452</strain>
    </source>
</reference>
<dbReference type="InterPro" id="IPR012338">
    <property type="entry name" value="Beta-lactam/transpept-like"/>
</dbReference>
<dbReference type="Gene3D" id="3.40.710.10">
    <property type="entry name" value="DD-peptidase/beta-lactamase superfamily"/>
    <property type="match status" value="1"/>
</dbReference>
<evidence type="ECO:0000313" key="4">
    <source>
        <dbReference type="Proteomes" id="UP001589747"/>
    </source>
</evidence>
<dbReference type="Proteomes" id="UP001589747">
    <property type="component" value="Unassembled WGS sequence"/>
</dbReference>
<dbReference type="Pfam" id="PF00395">
    <property type="entry name" value="SLH"/>
    <property type="match status" value="2"/>
</dbReference>
<sequence length="684" mass="74898">MKSIQRNKTKKTQAVLSSIVAVTLLIVPAGAYAQAHSSPSAIAAAAAASPATAVNAQEVQAFADAYFARPEVQANLAGALVVVVKGNDVLINQGYGYADIAAKRKIDPDQTLFRMASISKVVTATAVMQLEEQGKIDLTKDISAYMPDIRIPNRTGTPVTAEHLLTHTAGFDYTDVYRIPPDHQGTEVSIDELIRANLPSVVRKPGEAYRYDNLGYTMLGSIVQHAAKQPFEDYIQQRLFDPLQMKHATFRMDEQVLAHAATGYQADMKPLEPYPIMPTIAPGGGMFATGSDMVNFIKAHLNEGQFGGTRILKEDTSKLMHQQHYELAPGVPIMAYGFESFFHRSHNGQYVIGKGGDLEGYHSWLWLMPEQNVGGLIVVNSDASIGIRQQFFDAFMDHFYPDQPRSQPQPDTALPADQLAAFEGTYRSLRAPILALKVTAVNGKLQVSDSSGTHKLRAISPPLFEDDNGSPAAFKTDAEGNVAYIYYSSPDSMYEKVEEAAPYSDVSEESPYAADIQFLRSMQAFDDEGALSFRPEEPMTRAEFVSILARFSGQRPSPDPVAFRDAQGHPLASWIQTAAELGGLTGTGKQLFEPDRPITRQEAASYLWRVANNEIGLPSVETKLSAPPAAWAKEGVHYIVAKGMYGPEIKTDASGAVDFQPVRVMTRQEAAAMYARFIQKLFMP</sequence>
<evidence type="ECO:0000313" key="3">
    <source>
        <dbReference type="EMBL" id="MFB9328928.1"/>
    </source>
</evidence>
<feature type="signal peptide" evidence="1">
    <location>
        <begin position="1"/>
        <end position="33"/>
    </location>
</feature>
<keyword evidence="4" id="KW-1185">Reference proteome</keyword>
<accession>A0ABV5KUL9</accession>
<dbReference type="Pfam" id="PF00144">
    <property type="entry name" value="Beta-lactamase"/>
    <property type="match status" value="1"/>
</dbReference>
<feature type="domain" description="SLH" evidence="2">
    <location>
        <begin position="499"/>
        <end position="557"/>
    </location>
</feature>
<dbReference type="SUPFAM" id="SSF56601">
    <property type="entry name" value="beta-lactamase/transpeptidase-like"/>
    <property type="match status" value="1"/>
</dbReference>
<dbReference type="GO" id="GO:0016787">
    <property type="term" value="F:hydrolase activity"/>
    <property type="evidence" value="ECO:0007669"/>
    <property type="project" value="UniProtKB-KW"/>
</dbReference>
<feature type="chain" id="PRO_5046515572" evidence="1">
    <location>
        <begin position="34"/>
        <end position="684"/>
    </location>
</feature>
<dbReference type="PROSITE" id="PS51272">
    <property type="entry name" value="SLH"/>
    <property type="match status" value="2"/>
</dbReference>
<feature type="domain" description="SLH" evidence="2">
    <location>
        <begin position="558"/>
        <end position="621"/>
    </location>
</feature>
<dbReference type="EMBL" id="JBHMDO010000038">
    <property type="protein sequence ID" value="MFB9328928.1"/>
    <property type="molecule type" value="Genomic_DNA"/>
</dbReference>
<dbReference type="RefSeq" id="WP_377498710.1">
    <property type="nucleotide sequence ID" value="NZ_JBHMDO010000038.1"/>
</dbReference>
<dbReference type="InterPro" id="IPR001119">
    <property type="entry name" value="SLH_dom"/>
</dbReference>
<evidence type="ECO:0000259" key="2">
    <source>
        <dbReference type="PROSITE" id="PS51272"/>
    </source>
</evidence>
<gene>
    <name evidence="3" type="ORF">ACFFSY_23585</name>
</gene>
<keyword evidence="3" id="KW-0378">Hydrolase</keyword>
<dbReference type="InterPro" id="IPR001466">
    <property type="entry name" value="Beta-lactam-related"/>
</dbReference>
<dbReference type="PANTHER" id="PTHR46825:SF9">
    <property type="entry name" value="BETA-LACTAMASE-RELATED DOMAIN-CONTAINING PROTEIN"/>
    <property type="match status" value="1"/>
</dbReference>
<dbReference type="InterPro" id="IPR050491">
    <property type="entry name" value="AmpC-like"/>
</dbReference>
<dbReference type="PANTHER" id="PTHR46825">
    <property type="entry name" value="D-ALANYL-D-ALANINE-CARBOXYPEPTIDASE/ENDOPEPTIDASE AMPH"/>
    <property type="match status" value="1"/>
</dbReference>
<organism evidence="3 4">
    <name type="scientific">Paenibacillus aurantiacus</name>
    <dbReference type="NCBI Taxonomy" id="1936118"/>
    <lineage>
        <taxon>Bacteria</taxon>
        <taxon>Bacillati</taxon>
        <taxon>Bacillota</taxon>
        <taxon>Bacilli</taxon>
        <taxon>Bacillales</taxon>
        <taxon>Paenibacillaceae</taxon>
        <taxon>Paenibacillus</taxon>
    </lineage>
</organism>
<comment type="caution">
    <text evidence="3">The sequence shown here is derived from an EMBL/GenBank/DDBJ whole genome shotgun (WGS) entry which is preliminary data.</text>
</comment>
<name>A0ABV5KUL9_9BACL</name>
<keyword evidence="1" id="KW-0732">Signal</keyword>
<proteinExistence type="predicted"/>
<protein>
    <submittedName>
        <fullName evidence="3">Serine hydrolase</fullName>
    </submittedName>
</protein>
<evidence type="ECO:0000256" key="1">
    <source>
        <dbReference type="SAM" id="SignalP"/>
    </source>
</evidence>